<protein>
    <recommendedName>
        <fullName evidence="3">C2H2-type domain-containing protein</fullName>
    </recommendedName>
</protein>
<proteinExistence type="predicted"/>
<evidence type="ECO:0000256" key="1">
    <source>
        <dbReference type="SAM" id="MobiDB-lite"/>
    </source>
</evidence>
<feature type="region of interest" description="Disordered" evidence="1">
    <location>
        <begin position="20"/>
        <end position="52"/>
    </location>
</feature>
<dbReference type="AlphaFoldDB" id="A0A7R9AS74"/>
<feature type="compositionally biased region" description="Basic and acidic residues" evidence="1">
    <location>
        <begin position="282"/>
        <end position="305"/>
    </location>
</feature>
<sequence>MFLSRATMFYAHESIATAGHKSLSPTDDSNEDNISAADGSDSSSASTSPRASPVLTTVKSSLSSVPLPHPLFVSLMFQPASVAQLANTLVVLSCSTAEDGEIKDLGRLNLEEMNLHLCGGRVENHIGKITPSSLDQVSNLDLPVQGSLSQHKTSMLANYATKMDVLFPVALCEIVYKREQAAPHSDRSREDKDKTKHKQQRYHIRKKRHLDRSNLRRHEAIHTGKRPYPCTLCNAVFARKGVLPSKLGCSKLAFNRNLDVVPYIILNLVWTEQSRECDKHRNIERRNTDEGGQKEKSTCREREEQASLAHH</sequence>
<evidence type="ECO:0000313" key="2">
    <source>
        <dbReference type="EMBL" id="CAD7259471.1"/>
    </source>
</evidence>
<organism evidence="2">
    <name type="scientific">Timema shepardi</name>
    <name type="common">Walking stick</name>
    <dbReference type="NCBI Taxonomy" id="629360"/>
    <lineage>
        <taxon>Eukaryota</taxon>
        <taxon>Metazoa</taxon>
        <taxon>Ecdysozoa</taxon>
        <taxon>Arthropoda</taxon>
        <taxon>Hexapoda</taxon>
        <taxon>Insecta</taxon>
        <taxon>Pterygota</taxon>
        <taxon>Neoptera</taxon>
        <taxon>Polyneoptera</taxon>
        <taxon>Phasmatodea</taxon>
        <taxon>Timematodea</taxon>
        <taxon>Timematoidea</taxon>
        <taxon>Timematidae</taxon>
        <taxon>Timema</taxon>
    </lineage>
</organism>
<name>A0A7R9AS74_TIMSH</name>
<dbReference type="SUPFAM" id="SSF57667">
    <property type="entry name" value="beta-beta-alpha zinc fingers"/>
    <property type="match status" value="1"/>
</dbReference>
<evidence type="ECO:0008006" key="3">
    <source>
        <dbReference type="Google" id="ProtNLM"/>
    </source>
</evidence>
<feature type="compositionally biased region" description="Low complexity" evidence="1">
    <location>
        <begin position="35"/>
        <end position="52"/>
    </location>
</feature>
<reference evidence="2" key="1">
    <citation type="submission" date="2020-11" db="EMBL/GenBank/DDBJ databases">
        <authorList>
            <person name="Tran Van P."/>
        </authorList>
    </citation>
    <scope>NUCLEOTIDE SEQUENCE</scope>
</reference>
<feature type="compositionally biased region" description="Basic residues" evidence="1">
    <location>
        <begin position="195"/>
        <end position="205"/>
    </location>
</feature>
<dbReference type="EMBL" id="OC001243">
    <property type="protein sequence ID" value="CAD7259471.1"/>
    <property type="molecule type" value="Genomic_DNA"/>
</dbReference>
<gene>
    <name evidence="2" type="ORF">TSIB3V08_LOCUS3676</name>
</gene>
<feature type="compositionally biased region" description="Basic and acidic residues" evidence="1">
    <location>
        <begin position="182"/>
        <end position="194"/>
    </location>
</feature>
<feature type="region of interest" description="Disordered" evidence="1">
    <location>
        <begin position="182"/>
        <end position="205"/>
    </location>
</feature>
<dbReference type="Gene3D" id="3.30.160.60">
    <property type="entry name" value="Classic Zinc Finger"/>
    <property type="match status" value="1"/>
</dbReference>
<feature type="region of interest" description="Disordered" evidence="1">
    <location>
        <begin position="282"/>
        <end position="311"/>
    </location>
</feature>
<accession>A0A7R9AS74</accession>
<dbReference type="InterPro" id="IPR036236">
    <property type="entry name" value="Znf_C2H2_sf"/>
</dbReference>